<feature type="domain" description="PKD" evidence="3">
    <location>
        <begin position="722"/>
        <end position="800"/>
    </location>
</feature>
<dbReference type="GeneID" id="76833988"/>
<dbReference type="SUPFAM" id="SSF51126">
    <property type="entry name" value="Pectin lyase-like"/>
    <property type="match status" value="2"/>
</dbReference>
<dbReference type="CDD" id="cd00146">
    <property type="entry name" value="PKD"/>
    <property type="match status" value="1"/>
</dbReference>
<dbReference type="Proteomes" id="UP001163096">
    <property type="component" value="Chromosome"/>
</dbReference>
<dbReference type="SMART" id="SM00089">
    <property type="entry name" value="PKD"/>
    <property type="match status" value="1"/>
</dbReference>
<protein>
    <submittedName>
        <fullName evidence="4">Right-handed parallel beta-helix repeat-containing protein</fullName>
    </submittedName>
</protein>
<evidence type="ECO:0000313" key="4">
    <source>
        <dbReference type="EMBL" id="WAI01812.1"/>
    </source>
</evidence>
<dbReference type="RefSeq" id="WP_268187087.1">
    <property type="nucleotide sequence ID" value="NZ_CP113361.1"/>
</dbReference>
<dbReference type="PROSITE" id="PS00430">
    <property type="entry name" value="TONB_DEPENDENT_REC_1"/>
    <property type="match status" value="1"/>
</dbReference>
<organism evidence="4 5">
    <name type="scientific">Methanogenium organophilum</name>
    <dbReference type="NCBI Taxonomy" id="2199"/>
    <lineage>
        <taxon>Archaea</taxon>
        <taxon>Methanobacteriati</taxon>
        <taxon>Methanobacteriota</taxon>
        <taxon>Stenosarchaea group</taxon>
        <taxon>Methanomicrobia</taxon>
        <taxon>Methanomicrobiales</taxon>
        <taxon>Methanomicrobiaceae</taxon>
        <taxon>Methanogenium</taxon>
    </lineage>
</organism>
<dbReference type="InterPro" id="IPR000601">
    <property type="entry name" value="PKD_dom"/>
</dbReference>
<dbReference type="InterPro" id="IPR022409">
    <property type="entry name" value="PKD/Chitinase_dom"/>
</dbReference>
<evidence type="ECO:0000256" key="1">
    <source>
        <dbReference type="SAM" id="MobiDB-lite"/>
    </source>
</evidence>
<dbReference type="Pfam" id="PF05048">
    <property type="entry name" value="NosD"/>
    <property type="match status" value="2"/>
</dbReference>
<sequence>MTNRYLHSRGALLSFLGIILILCIFTPATAATITVGPDGDYTGIQEAIDNATAGDTILVTAATYDEALDVTKSLTICGVNGTPAVGRADADASVLISANDVILENVRITTGARWDIFAGGDNLSLRDLNMTGHDPADSHDPVIIAYSVAGLSIDGCILDTSGAFGIQTTNVGDVVLCDSQIRTQNIAGETAGVGCNAAFNLDYLSFFGPVITNTTFVGGSIDVACQAEVHGVTILGNTVSDIEADGIVVSGDMKNGSPSKLTNVTVEGNCVRNSEANRFTNFVVEHCTNGRIEDNLVENSYGGNPGICLSTLDNFLIQGNAVRNATFNEKEGTTAMYLEVVTNSIVSGNTLTNVDPYGFRYAPGPNLLPNLTFDATNTCDGRPVRYYEAVDGISLDGEEIAMLVALSSSGIEVTDCTIANAGLGAGIYGCNGLSFSGNTFRKTNYGMMLISSSDTVIRDNTFNGSFWGMGFGDNMDTLITGNTFTGYMDTGLLFHCQSSDSVTISENRFEGSLSGEQAVAGSQASGHGLEIVNNTITGNTRGIFLSDVEKMTFRNNHITDYGVGLNLMGASENVFLNNTIISDEEYSVGIIINNALQIGGGPCWDNLFSNNYIESDEPLNVTYIVKPSVDSYEFGPIWGAEIVPDPGDSEDSCHNDWNVTKTTGTNIVGGPSLGGNYWATPDGTGWSQVTPDRGDGFCTEPFACDVNNTDYLPLHLYVDPTPVANFTLSPATGYAPLSVVFNDTSTGNITNWSWSFGDGTTSELQHPVHVYQTAGLYSVTLNVTGPAGQSELTRPDAISVHPYGDGDDDSRSAPAVATGTGSLYTNNRGLVLQELMVFAGDSTGELTIPSGSVALDGEGDALADVTIEPSALPSADGGSGFSFAGYAYTCGPDGATFSPAADLVFRFTEAEWAELMADGRPLVVTYYNEETGVYEPLLTTVDAVTRTVTASVTHFSSFALMYRSAAVEDTPVATSAPVPPSVTPTATSAATDVQSTVTPAGAATPEATPFPVAGCLCAVLVFAVCACALRRR</sequence>
<dbReference type="SUPFAM" id="SSF49299">
    <property type="entry name" value="PKD domain"/>
    <property type="match status" value="1"/>
</dbReference>
<dbReference type="InterPro" id="IPR010916">
    <property type="entry name" value="TonB_box_CS"/>
</dbReference>
<dbReference type="FunFam" id="2.60.40.10:FF:000270">
    <property type="entry name" value="Cell surface protein"/>
    <property type="match status" value="1"/>
</dbReference>
<dbReference type="InterPro" id="IPR007742">
    <property type="entry name" value="NosD_dom"/>
</dbReference>
<gene>
    <name evidence="4" type="ORF">OU421_02760</name>
</gene>
<dbReference type="InterPro" id="IPR012334">
    <property type="entry name" value="Pectin_lyas_fold"/>
</dbReference>
<dbReference type="InterPro" id="IPR011050">
    <property type="entry name" value="Pectin_lyase_fold/virulence"/>
</dbReference>
<dbReference type="Pfam" id="PF18911">
    <property type="entry name" value="PKD_4"/>
    <property type="match status" value="1"/>
</dbReference>
<keyword evidence="2" id="KW-0812">Transmembrane</keyword>
<keyword evidence="2" id="KW-0472">Membrane</keyword>
<reference evidence="4" key="1">
    <citation type="submission" date="2022-11" db="EMBL/GenBank/DDBJ databases">
        <title>Complete genome sequence of Methanogenium organophilum DSM 3596.</title>
        <authorList>
            <person name="Chen S.-C."/>
            <person name="Lai S.-J."/>
            <person name="You Y.-T."/>
        </authorList>
    </citation>
    <scope>NUCLEOTIDE SEQUENCE</scope>
    <source>
        <strain evidence="4">DSM 3596</strain>
    </source>
</reference>
<name>A0A9X9T958_METOG</name>
<dbReference type="PROSITE" id="PS50093">
    <property type="entry name" value="PKD"/>
    <property type="match status" value="1"/>
</dbReference>
<dbReference type="KEGG" id="mou:OU421_02760"/>
<dbReference type="NCBIfam" id="TIGR03804">
    <property type="entry name" value="para_beta_helix"/>
    <property type="match status" value="1"/>
</dbReference>
<dbReference type="InterPro" id="IPR022441">
    <property type="entry name" value="Para_beta_helix_rpt-2"/>
</dbReference>
<dbReference type="Gene3D" id="2.60.40.10">
    <property type="entry name" value="Immunoglobulins"/>
    <property type="match status" value="1"/>
</dbReference>
<evidence type="ECO:0000313" key="5">
    <source>
        <dbReference type="Proteomes" id="UP001163096"/>
    </source>
</evidence>
<dbReference type="Gene3D" id="2.160.20.10">
    <property type="entry name" value="Single-stranded right-handed beta-helix, Pectin lyase-like"/>
    <property type="match status" value="2"/>
</dbReference>
<dbReference type="InterPro" id="IPR006626">
    <property type="entry name" value="PbH1"/>
</dbReference>
<dbReference type="SMART" id="SM00710">
    <property type="entry name" value="PbH1"/>
    <property type="match status" value="12"/>
</dbReference>
<dbReference type="InterPro" id="IPR013783">
    <property type="entry name" value="Ig-like_fold"/>
</dbReference>
<keyword evidence="5" id="KW-1185">Reference proteome</keyword>
<evidence type="ECO:0000259" key="3">
    <source>
        <dbReference type="PROSITE" id="PS50093"/>
    </source>
</evidence>
<dbReference type="EMBL" id="CP113361">
    <property type="protein sequence ID" value="WAI01812.1"/>
    <property type="molecule type" value="Genomic_DNA"/>
</dbReference>
<dbReference type="InterPro" id="IPR035986">
    <property type="entry name" value="PKD_dom_sf"/>
</dbReference>
<feature type="transmembrane region" description="Helical" evidence="2">
    <location>
        <begin position="1010"/>
        <end position="1029"/>
    </location>
</feature>
<proteinExistence type="predicted"/>
<keyword evidence="2" id="KW-1133">Transmembrane helix</keyword>
<evidence type="ECO:0000256" key="2">
    <source>
        <dbReference type="SAM" id="Phobius"/>
    </source>
</evidence>
<feature type="region of interest" description="Disordered" evidence="1">
    <location>
        <begin position="788"/>
        <end position="815"/>
    </location>
</feature>
<accession>A0A9X9T958</accession>
<dbReference type="AlphaFoldDB" id="A0A9X9T958"/>